<dbReference type="PANTHER" id="PTHR34605">
    <property type="entry name" value="PHAGE_INTEGRASE DOMAIN-CONTAINING PROTEIN"/>
    <property type="match status" value="1"/>
</dbReference>
<sequence>MLDMEQKGKKELLPVVGQSIPELALADLSGKVAPDVARFLSLGLEGSDNTRLAYSNDLASFEAYCSTNQLTAYPAAVATLAGYVAHMANLPRKLATIHRHLSAIAKKHQLLGLPSAVGSSALEVLLKGVARAVGKRQKQAPAFTVAELKQAISALDLESAAGVRDRALLLLGFAGAFRRSELVALDLEHIELKEEALVLHLTKSKTNQAGEVEDKAVFYASNPLFCPVRAFQAWQRMLGRTSGPVFVSLLRGKKGEPGTPSTKRLSDVRVNRLVKLHLGEKYSAHSLRASFITTAKLNGQSNEFIKNQTKQKTDVMISRYSRLDDVIKYNAAYSLGL</sequence>
<keyword evidence="3" id="KW-0233">DNA recombination</keyword>
<accession>A0A239AYJ4</accession>
<dbReference type="GO" id="GO:0003677">
    <property type="term" value="F:DNA binding"/>
    <property type="evidence" value="ECO:0007669"/>
    <property type="project" value="UniProtKB-UniRule"/>
</dbReference>
<keyword evidence="1" id="KW-0229">DNA integration</keyword>
<dbReference type="AlphaFoldDB" id="A0A239AYJ4"/>
<dbReference type="CDD" id="cd00799">
    <property type="entry name" value="INT_Cre_C"/>
    <property type="match status" value="1"/>
</dbReference>
<dbReference type="InterPro" id="IPR002104">
    <property type="entry name" value="Integrase_catalytic"/>
</dbReference>
<dbReference type="PROSITE" id="PS51898">
    <property type="entry name" value="TYR_RECOMBINASE"/>
    <property type="match status" value="1"/>
</dbReference>
<gene>
    <name evidence="7" type="ORF">SAMN06269173_11639</name>
</gene>
<dbReference type="GO" id="GO:0015074">
    <property type="term" value="P:DNA integration"/>
    <property type="evidence" value="ECO:0007669"/>
    <property type="project" value="UniProtKB-KW"/>
</dbReference>
<evidence type="ECO:0000256" key="1">
    <source>
        <dbReference type="ARBA" id="ARBA00022908"/>
    </source>
</evidence>
<organism evidence="7 8">
    <name type="scientific">Hymenobacter mucosus</name>
    <dbReference type="NCBI Taxonomy" id="1411120"/>
    <lineage>
        <taxon>Bacteria</taxon>
        <taxon>Pseudomonadati</taxon>
        <taxon>Bacteroidota</taxon>
        <taxon>Cytophagia</taxon>
        <taxon>Cytophagales</taxon>
        <taxon>Hymenobacteraceae</taxon>
        <taxon>Hymenobacter</taxon>
    </lineage>
</organism>
<evidence type="ECO:0000256" key="3">
    <source>
        <dbReference type="ARBA" id="ARBA00023172"/>
    </source>
</evidence>
<dbReference type="PROSITE" id="PS51900">
    <property type="entry name" value="CB"/>
    <property type="match status" value="1"/>
</dbReference>
<protein>
    <submittedName>
        <fullName evidence="7">Site-specific recombinase XerD</fullName>
    </submittedName>
</protein>
<dbReference type="PANTHER" id="PTHR34605:SF3">
    <property type="entry name" value="P CELL-TYPE AGGLUTINATION PROTEIN MAP4-LIKE-RELATED"/>
    <property type="match status" value="1"/>
</dbReference>
<proteinExistence type="predicted"/>
<dbReference type="Gene3D" id="1.10.150.130">
    <property type="match status" value="1"/>
</dbReference>
<dbReference type="EMBL" id="FZNS01000016">
    <property type="protein sequence ID" value="SNS00569.1"/>
    <property type="molecule type" value="Genomic_DNA"/>
</dbReference>
<dbReference type="GO" id="GO:0006310">
    <property type="term" value="P:DNA recombination"/>
    <property type="evidence" value="ECO:0007669"/>
    <property type="project" value="UniProtKB-KW"/>
</dbReference>
<evidence type="ECO:0000313" key="7">
    <source>
        <dbReference type="EMBL" id="SNS00569.1"/>
    </source>
</evidence>
<dbReference type="Gene3D" id="1.10.443.10">
    <property type="entry name" value="Intergrase catalytic core"/>
    <property type="match status" value="1"/>
</dbReference>
<evidence type="ECO:0000313" key="8">
    <source>
        <dbReference type="Proteomes" id="UP000198310"/>
    </source>
</evidence>
<dbReference type="InterPro" id="IPR011010">
    <property type="entry name" value="DNA_brk_join_enz"/>
</dbReference>
<dbReference type="InterPro" id="IPR052925">
    <property type="entry name" value="Phage_Integrase-like_Recomb"/>
</dbReference>
<reference evidence="8" key="1">
    <citation type="submission" date="2017-06" db="EMBL/GenBank/DDBJ databases">
        <authorList>
            <person name="Varghese N."/>
            <person name="Submissions S."/>
        </authorList>
    </citation>
    <scope>NUCLEOTIDE SEQUENCE [LARGE SCALE GENOMIC DNA]</scope>
    <source>
        <strain evidence="8">DSM 28041</strain>
    </source>
</reference>
<feature type="domain" description="Core-binding (CB)" evidence="6">
    <location>
        <begin position="30"/>
        <end position="112"/>
    </location>
</feature>
<dbReference type="Proteomes" id="UP000198310">
    <property type="component" value="Unassembled WGS sequence"/>
</dbReference>
<keyword evidence="2 4" id="KW-0238">DNA-binding</keyword>
<evidence type="ECO:0000259" key="5">
    <source>
        <dbReference type="PROSITE" id="PS51898"/>
    </source>
</evidence>
<keyword evidence="8" id="KW-1185">Reference proteome</keyword>
<evidence type="ECO:0000259" key="6">
    <source>
        <dbReference type="PROSITE" id="PS51900"/>
    </source>
</evidence>
<dbReference type="Pfam" id="PF00589">
    <property type="entry name" value="Phage_integrase"/>
    <property type="match status" value="1"/>
</dbReference>
<feature type="domain" description="Tyr recombinase" evidence="5">
    <location>
        <begin position="138"/>
        <end position="334"/>
    </location>
</feature>
<name>A0A239AYJ4_9BACT</name>
<dbReference type="InterPro" id="IPR044068">
    <property type="entry name" value="CB"/>
</dbReference>
<dbReference type="InterPro" id="IPR010998">
    <property type="entry name" value="Integrase_recombinase_N"/>
</dbReference>
<dbReference type="InterPro" id="IPR013762">
    <property type="entry name" value="Integrase-like_cat_sf"/>
</dbReference>
<evidence type="ECO:0000256" key="2">
    <source>
        <dbReference type="ARBA" id="ARBA00023125"/>
    </source>
</evidence>
<dbReference type="SUPFAM" id="SSF47823">
    <property type="entry name" value="lambda integrase-like, N-terminal domain"/>
    <property type="match status" value="1"/>
</dbReference>
<dbReference type="SUPFAM" id="SSF56349">
    <property type="entry name" value="DNA breaking-rejoining enzymes"/>
    <property type="match status" value="1"/>
</dbReference>
<evidence type="ECO:0000256" key="4">
    <source>
        <dbReference type="PROSITE-ProRule" id="PRU01248"/>
    </source>
</evidence>